<dbReference type="GO" id="GO:0000724">
    <property type="term" value="P:double-strand break repair via homologous recombination"/>
    <property type="evidence" value="ECO:0007669"/>
    <property type="project" value="TreeGrafter"/>
</dbReference>
<dbReference type="FunFam" id="3.40.50.300:FF:001301">
    <property type="entry name" value="Structural maintenance of chromosomes 5"/>
    <property type="match status" value="1"/>
</dbReference>
<evidence type="ECO:0000256" key="4">
    <source>
        <dbReference type="ARBA" id="ARBA00018687"/>
    </source>
</evidence>
<accession>A0A8K0R963</accession>
<comment type="subcellular location">
    <subcellularLocation>
        <location evidence="2">Chromosome</location>
    </subcellularLocation>
    <subcellularLocation>
        <location evidence="1">Nucleus</location>
    </subcellularLocation>
</comment>
<feature type="region of interest" description="Disordered" evidence="11">
    <location>
        <begin position="1"/>
        <end position="74"/>
    </location>
</feature>
<dbReference type="GO" id="GO:0030915">
    <property type="term" value="C:Smc5-Smc6 complex"/>
    <property type="evidence" value="ECO:0007669"/>
    <property type="project" value="TreeGrafter"/>
</dbReference>
<keyword evidence="14" id="KW-1185">Reference proteome</keyword>
<evidence type="ECO:0000256" key="3">
    <source>
        <dbReference type="ARBA" id="ARBA00010171"/>
    </source>
</evidence>
<feature type="region of interest" description="Disordered" evidence="11">
    <location>
        <begin position="415"/>
        <end position="453"/>
    </location>
</feature>
<feature type="region of interest" description="Disordered" evidence="11">
    <location>
        <begin position="255"/>
        <end position="281"/>
    </location>
</feature>
<sequence>MPGLVQNSRKRPSVALTDDDEAEESDYPSSVSVGSKRARHARNASENHVPANGRGRHEQHLTQNGSASAMQEDEEFQPGTLVRVKLKNFVTYTAAEFHLGPSLNMIIGPNGTGKSTLVCAICLGLGWASDHLGRAKELGSFVKNGSEEAEIEIELAAGPGMASNPVVRRIIRKSDNKSIFWIDGKHSTKNAVLALCKQFSIQIDNLCQFLPQDRVVEFAKMEDVDRLRETLRAAAPRQMVEWHDQLKQLRAEEKGLETKQQNEKRHLESLERQQNASRDDVERWHQREGLLQKSKCLKRVKPIIELSLRKNDLSQMKKDLQNARRELDQLSADVEPVRQAQDQGKTYSNQTEQITAVRKRRMDVVKSEAERLFAKVGTSKENVNNFASQIESQVKTRKERERDVARINAEIQRLERQQQEAPVSHDAESYRHRQAELTAQSRAAKSRSEEREQALRAIQLRGHEVHQEVTTAKAQRASLDTQSGKQASVLQSLSRDTAKAWSWFQKHRDTLPLKGNVHGPPILECSIRDPRYADAVESQLRKGDLIAITCTNAEDQKLLSNHFLGKDKLNLHDIFTRTSPKPLSEYRAPVASAQLQGMGFEGYMIDYMEGPDAVLAMLCDNARLNRTAYAARPISDEQHATVSGSPIQKWVSGRDVYQITTRREYGASSTAVTQLRKARYFVDQPVNSEEKRQLDETLQRLQQEAAELRDQMRSCKDEINDFKQQIDTVRREKEALQVEEDQIKKAIAAWEALPRKIQFKQNELDQLTTAIANTSNVIRGFKAQSRQASLDVATTTIDYAKTVTQLRALHESLVEAEIRSIEARSELRALEKENEGILERVAQKDAEVKDLANRNEILRREYHRLRKMTQDDLDSLAPAEKEMVMEYRQLPSLEALELEVQAVAARLEMMAEGNPKLIKDFEKREEDITTLQEKLQELTTSLEDTKEKITEIREQWEPQLDALISKISDAFAHNFEQIGCAGEVAVYKDEEDFDKWSIQISVRFREGETLAVLNAHRQSGGERAVSTVFYLMALQDLAQSPFRVVDEINQGMDPRNERMVHERMVDIACQERTSQYFLVTPKLLTGLKFHPKMKVHVINSGEHVPDAQQVKGNWNMRDFAKIALRTRKGVQVA</sequence>
<evidence type="ECO:0000256" key="11">
    <source>
        <dbReference type="SAM" id="MobiDB-lite"/>
    </source>
</evidence>
<evidence type="ECO:0000256" key="2">
    <source>
        <dbReference type="ARBA" id="ARBA00004286"/>
    </source>
</evidence>
<dbReference type="PANTHER" id="PTHR45916">
    <property type="entry name" value="STRUCTURAL MAINTENANCE OF CHROMOSOMES PROTEIN 5"/>
    <property type="match status" value="1"/>
</dbReference>
<evidence type="ECO:0000256" key="10">
    <source>
        <dbReference type="SAM" id="Coils"/>
    </source>
</evidence>
<feature type="coiled-coil region" evidence="10">
    <location>
        <begin position="921"/>
        <end position="955"/>
    </location>
</feature>
<comment type="similarity">
    <text evidence="3">Belongs to the SMC family. SMC5 subfamily.</text>
</comment>
<protein>
    <recommendedName>
        <fullName evidence="4">Structural maintenance of chromosomes protein 5</fullName>
    </recommendedName>
</protein>
<dbReference type="OrthoDB" id="10254973at2759"/>
<comment type="caution">
    <text evidence="13">The sequence shown here is derived from an EMBL/GenBank/DDBJ whole genome shotgun (WGS) entry which is preliminary data.</text>
</comment>
<dbReference type="EMBL" id="JAGMVJ010000005">
    <property type="protein sequence ID" value="KAH7090559.1"/>
    <property type="molecule type" value="Genomic_DNA"/>
</dbReference>
<keyword evidence="8 10" id="KW-0175">Coiled coil</keyword>
<organism evidence="13 14">
    <name type="scientific">Paraphoma chrysanthemicola</name>
    <dbReference type="NCBI Taxonomy" id="798071"/>
    <lineage>
        <taxon>Eukaryota</taxon>
        <taxon>Fungi</taxon>
        <taxon>Dikarya</taxon>
        <taxon>Ascomycota</taxon>
        <taxon>Pezizomycotina</taxon>
        <taxon>Dothideomycetes</taxon>
        <taxon>Pleosporomycetidae</taxon>
        <taxon>Pleosporales</taxon>
        <taxon>Pleosporineae</taxon>
        <taxon>Phaeosphaeriaceae</taxon>
        <taxon>Paraphoma</taxon>
    </lineage>
</organism>
<dbReference type="PANTHER" id="PTHR45916:SF1">
    <property type="entry name" value="STRUCTURAL MAINTENANCE OF CHROMOSOMES PROTEIN 5"/>
    <property type="match status" value="1"/>
</dbReference>
<name>A0A8K0R963_9PLEO</name>
<dbReference type="GO" id="GO:0016787">
    <property type="term" value="F:hydrolase activity"/>
    <property type="evidence" value="ECO:0007669"/>
    <property type="project" value="UniProtKB-KW"/>
</dbReference>
<keyword evidence="9" id="KW-0539">Nucleus</keyword>
<dbReference type="GO" id="GO:0003697">
    <property type="term" value="F:single-stranded DNA binding"/>
    <property type="evidence" value="ECO:0007669"/>
    <property type="project" value="TreeGrafter"/>
</dbReference>
<dbReference type="GO" id="GO:0005524">
    <property type="term" value="F:ATP binding"/>
    <property type="evidence" value="ECO:0007669"/>
    <property type="project" value="UniProtKB-KW"/>
</dbReference>
<keyword evidence="13" id="KW-0378">Hydrolase</keyword>
<dbReference type="AlphaFoldDB" id="A0A8K0R963"/>
<feature type="domain" description="RecF/RecN/SMC N-terminal" evidence="12">
    <location>
        <begin position="81"/>
        <end position="1080"/>
    </location>
</feature>
<keyword evidence="7" id="KW-0067">ATP-binding</keyword>
<feature type="compositionally biased region" description="Basic and acidic residues" evidence="11">
    <location>
        <begin position="415"/>
        <end position="435"/>
    </location>
</feature>
<dbReference type="InterPro" id="IPR027417">
    <property type="entry name" value="P-loop_NTPase"/>
</dbReference>
<keyword evidence="5" id="KW-0158">Chromosome</keyword>
<dbReference type="Pfam" id="PF02463">
    <property type="entry name" value="SMC_N"/>
    <property type="match status" value="1"/>
</dbReference>
<feature type="coiled-coil region" evidence="10">
    <location>
        <begin position="687"/>
        <end position="777"/>
    </location>
</feature>
<reference evidence="13" key="1">
    <citation type="journal article" date="2021" name="Nat. Commun.">
        <title>Genetic determinants of endophytism in the Arabidopsis root mycobiome.</title>
        <authorList>
            <person name="Mesny F."/>
            <person name="Miyauchi S."/>
            <person name="Thiergart T."/>
            <person name="Pickel B."/>
            <person name="Atanasova L."/>
            <person name="Karlsson M."/>
            <person name="Huettel B."/>
            <person name="Barry K.W."/>
            <person name="Haridas S."/>
            <person name="Chen C."/>
            <person name="Bauer D."/>
            <person name="Andreopoulos W."/>
            <person name="Pangilinan J."/>
            <person name="LaButti K."/>
            <person name="Riley R."/>
            <person name="Lipzen A."/>
            <person name="Clum A."/>
            <person name="Drula E."/>
            <person name="Henrissat B."/>
            <person name="Kohler A."/>
            <person name="Grigoriev I.V."/>
            <person name="Martin F.M."/>
            <person name="Hacquard S."/>
        </authorList>
    </citation>
    <scope>NUCLEOTIDE SEQUENCE</scope>
    <source>
        <strain evidence="13">MPI-SDFR-AT-0120</strain>
    </source>
</reference>
<evidence type="ECO:0000256" key="5">
    <source>
        <dbReference type="ARBA" id="ARBA00022454"/>
    </source>
</evidence>
<feature type="compositionally biased region" description="Acidic residues" evidence="11">
    <location>
        <begin position="17"/>
        <end position="26"/>
    </location>
</feature>
<dbReference type="Proteomes" id="UP000813461">
    <property type="component" value="Unassembled WGS sequence"/>
</dbReference>
<evidence type="ECO:0000259" key="12">
    <source>
        <dbReference type="Pfam" id="PF02463"/>
    </source>
</evidence>
<evidence type="ECO:0000256" key="9">
    <source>
        <dbReference type="ARBA" id="ARBA00023242"/>
    </source>
</evidence>
<dbReference type="Gene3D" id="3.40.50.300">
    <property type="entry name" value="P-loop containing nucleotide triphosphate hydrolases"/>
    <property type="match status" value="2"/>
</dbReference>
<dbReference type="Gene3D" id="6.10.250.3110">
    <property type="match status" value="1"/>
</dbReference>
<dbReference type="InterPro" id="IPR003395">
    <property type="entry name" value="RecF/RecN/SMC_N"/>
</dbReference>
<evidence type="ECO:0000256" key="1">
    <source>
        <dbReference type="ARBA" id="ARBA00004123"/>
    </source>
</evidence>
<keyword evidence="6" id="KW-0547">Nucleotide-binding</keyword>
<dbReference type="SUPFAM" id="SSF52540">
    <property type="entry name" value="P-loop containing nucleoside triphosphate hydrolases"/>
    <property type="match status" value="2"/>
</dbReference>
<evidence type="ECO:0000256" key="7">
    <source>
        <dbReference type="ARBA" id="ARBA00022840"/>
    </source>
</evidence>
<dbReference type="GO" id="GO:0005634">
    <property type="term" value="C:nucleus"/>
    <property type="evidence" value="ECO:0007669"/>
    <property type="project" value="UniProtKB-SubCell"/>
</dbReference>
<evidence type="ECO:0000313" key="14">
    <source>
        <dbReference type="Proteomes" id="UP000813461"/>
    </source>
</evidence>
<feature type="coiled-coil region" evidence="10">
    <location>
        <begin position="813"/>
        <end position="868"/>
    </location>
</feature>
<proteinExistence type="inferred from homology"/>
<gene>
    <name evidence="13" type="ORF">FB567DRAFT_295088</name>
</gene>
<evidence type="ECO:0000313" key="13">
    <source>
        <dbReference type="EMBL" id="KAH7090559.1"/>
    </source>
</evidence>
<evidence type="ECO:0000256" key="8">
    <source>
        <dbReference type="ARBA" id="ARBA00023054"/>
    </source>
</evidence>
<evidence type="ECO:0000256" key="6">
    <source>
        <dbReference type="ARBA" id="ARBA00022741"/>
    </source>
</evidence>